<dbReference type="Proteomes" id="UP000251281">
    <property type="component" value="Unassembled WGS sequence"/>
</dbReference>
<evidence type="ECO:0000256" key="1">
    <source>
        <dbReference type="SAM" id="Phobius"/>
    </source>
</evidence>
<sequence length="182" mass="21104">MKLVIYFSKLERCEVIIKARSTHVIRYLAIVALCLLLGFMLGRKSKYEKRDYLKQFKIGKATYSESLIYEAYGGLQNDGIMLAVYYDVDATKIVHQLDSWEKINDSPTISSILKNVSSYFGLDFKIPEIASGNFFLYDNSQHKELCSEAEMNTLLLHSEDVNFSLVVWDDEKHTIYIVEYRI</sequence>
<evidence type="ECO:0000313" key="3">
    <source>
        <dbReference type="Proteomes" id="UP000251281"/>
    </source>
</evidence>
<protein>
    <recommendedName>
        <fullName evidence="4">DUF4860 domain-containing protein</fullName>
    </recommendedName>
</protein>
<organism evidence="2 3">
    <name type="scientific">Faecalibacterium prausnitzii</name>
    <dbReference type="NCBI Taxonomy" id="853"/>
    <lineage>
        <taxon>Bacteria</taxon>
        <taxon>Bacillati</taxon>
        <taxon>Bacillota</taxon>
        <taxon>Clostridia</taxon>
        <taxon>Eubacteriales</taxon>
        <taxon>Oscillospiraceae</taxon>
        <taxon>Faecalibacterium</taxon>
    </lineage>
</organism>
<keyword evidence="1" id="KW-1133">Transmembrane helix</keyword>
<dbReference type="EMBL" id="PRLD01000013">
    <property type="protein sequence ID" value="RAW56190.1"/>
    <property type="molecule type" value="Genomic_DNA"/>
</dbReference>
<evidence type="ECO:0000313" key="2">
    <source>
        <dbReference type="EMBL" id="RAW56190.1"/>
    </source>
</evidence>
<name>A0A329U4J1_9FIRM</name>
<proteinExistence type="predicted"/>
<evidence type="ECO:0008006" key="4">
    <source>
        <dbReference type="Google" id="ProtNLM"/>
    </source>
</evidence>
<reference evidence="2 3" key="1">
    <citation type="submission" date="2018-02" db="EMBL/GenBank/DDBJ databases">
        <title>Complete genome sequencing of Faecalibacterium prausnitzii strains isolated from the human gut.</title>
        <authorList>
            <person name="Fitzgerald B.C."/>
            <person name="Shkoporov A.N."/>
            <person name="Ross P.R."/>
            <person name="Hill C."/>
        </authorList>
    </citation>
    <scope>NUCLEOTIDE SEQUENCE [LARGE SCALE GENOMIC DNA]</scope>
    <source>
        <strain evidence="2 3">APC923/51-1</strain>
    </source>
</reference>
<keyword evidence="1" id="KW-0472">Membrane</keyword>
<keyword evidence="1" id="KW-0812">Transmembrane</keyword>
<feature type="transmembrane region" description="Helical" evidence="1">
    <location>
        <begin position="24"/>
        <end position="42"/>
    </location>
</feature>
<gene>
    <name evidence="2" type="ORF">C4N24_12215</name>
</gene>
<accession>A0A329U4J1</accession>
<comment type="caution">
    <text evidence="2">The sequence shown here is derived from an EMBL/GenBank/DDBJ whole genome shotgun (WGS) entry which is preliminary data.</text>
</comment>